<protein>
    <submittedName>
        <fullName evidence="1">Uncharacterized protein</fullName>
    </submittedName>
</protein>
<sequence length="374" mass="42922">MAHFDPLIWRIEIPEHSASELDSSVEAQSRFVHEYIHYVQTLVGTAGRFLLLEMVRIMIFAGFHKKHGGNIPRNLGEQINLKLLLKGSSPGEFNGTPPFVEYRKFVDDLRFVLADDVVRIQNPAIKTDGFVRLPLQVGENLKDKFVYLVASRGGEKWAVPVTDRVIFENMARQIQRRYLFFNTPGDTRIVDREKSKVGDLVYTCLYDFLEANLPKDEDVSKWTIVTCQFALLCRYPGLAFEYMAKRLAGRKFVDLQSFLEEMRKDSFFDGQYDEPPLQKTVNDLVGKWGTAISLNENWELKKLTEKIANAYNSIIGDPMFFASPLVLWKDVRGWMGKFGCPPVQFSDGLVWNIQGVDLSMPWHEYFELAGSVLV</sequence>
<dbReference type="RefSeq" id="WP_147333201.1">
    <property type="nucleotide sequence ID" value="NZ_QUMU01000017.1"/>
</dbReference>
<evidence type="ECO:0000313" key="1">
    <source>
        <dbReference type="EMBL" id="REG23310.1"/>
    </source>
</evidence>
<reference evidence="1 2" key="1">
    <citation type="submission" date="2018-08" db="EMBL/GenBank/DDBJ databases">
        <title>Genomic Encyclopedia of Archaeal and Bacterial Type Strains, Phase II (KMG-II): from individual species to whole genera.</title>
        <authorList>
            <person name="Goeker M."/>
        </authorList>
    </citation>
    <scope>NUCLEOTIDE SEQUENCE [LARGE SCALE GENOMIC DNA]</scope>
    <source>
        <strain evidence="1 2">DSM 2261</strain>
    </source>
</reference>
<accession>A0ABX9JNZ4</accession>
<proteinExistence type="predicted"/>
<organism evidence="1 2">
    <name type="scientific">Archangium gephyra</name>
    <dbReference type="NCBI Taxonomy" id="48"/>
    <lineage>
        <taxon>Bacteria</taxon>
        <taxon>Pseudomonadati</taxon>
        <taxon>Myxococcota</taxon>
        <taxon>Myxococcia</taxon>
        <taxon>Myxococcales</taxon>
        <taxon>Cystobacterineae</taxon>
        <taxon>Archangiaceae</taxon>
        <taxon>Archangium</taxon>
    </lineage>
</organism>
<keyword evidence="2" id="KW-1185">Reference proteome</keyword>
<evidence type="ECO:0000313" key="2">
    <source>
        <dbReference type="Proteomes" id="UP000256345"/>
    </source>
</evidence>
<name>A0ABX9JNZ4_9BACT</name>
<dbReference type="EMBL" id="QUMU01000017">
    <property type="protein sequence ID" value="REG23310.1"/>
    <property type="molecule type" value="Genomic_DNA"/>
</dbReference>
<dbReference type="Proteomes" id="UP000256345">
    <property type="component" value="Unassembled WGS sequence"/>
</dbReference>
<comment type="caution">
    <text evidence="1">The sequence shown here is derived from an EMBL/GenBank/DDBJ whole genome shotgun (WGS) entry which is preliminary data.</text>
</comment>
<gene>
    <name evidence="1" type="ORF">ATI61_117155</name>
</gene>